<evidence type="ECO:0000256" key="5">
    <source>
        <dbReference type="ARBA" id="ARBA00022692"/>
    </source>
</evidence>
<dbReference type="KEGG" id="nfu:107389204"/>
<dbReference type="GeneID" id="107389204"/>
<evidence type="ECO:0000256" key="11">
    <source>
        <dbReference type="RuleBase" id="RU361216"/>
    </source>
</evidence>
<dbReference type="InterPro" id="IPR050746">
    <property type="entry name" value="DAACS"/>
</dbReference>
<dbReference type="Proteomes" id="UP000694548">
    <property type="component" value="Chromosome sgr13"/>
</dbReference>
<dbReference type="OrthoDB" id="5877963at2759"/>
<gene>
    <name evidence="14" type="primary">LOC107389204</name>
    <name evidence="13" type="ORF">G4P62_013096</name>
</gene>
<dbReference type="SUPFAM" id="SSF118215">
    <property type="entry name" value="Proton glutamate symport protein"/>
    <property type="match status" value="1"/>
</dbReference>
<feature type="transmembrane region" description="Helical" evidence="11">
    <location>
        <begin position="408"/>
        <end position="431"/>
    </location>
</feature>
<keyword evidence="2 11" id="KW-0813">Transport</keyword>
<dbReference type="GO" id="GO:0005886">
    <property type="term" value="C:plasma membrane"/>
    <property type="evidence" value="ECO:0007669"/>
    <property type="project" value="UniProtKB-SubCell"/>
</dbReference>
<keyword evidence="8 11" id="KW-1133">Transmembrane helix</keyword>
<reference evidence="13" key="2">
    <citation type="submission" date="2020-03" db="EMBL/GenBank/DDBJ databases">
        <title>Intra-Species Differences in Population Size shape Life History and Genome Evolution.</title>
        <authorList>
            <person name="Willemsen D."/>
            <person name="Cui R."/>
            <person name="Valenzano D.R."/>
        </authorList>
    </citation>
    <scope>NUCLEOTIDE SEQUENCE</scope>
    <source>
        <strain evidence="13">GRZ</strain>
        <tissue evidence="13">Whole</tissue>
    </source>
</reference>
<feature type="transmembrane region" description="Helical" evidence="11">
    <location>
        <begin position="272"/>
        <end position="297"/>
    </location>
</feature>
<feature type="transmembrane region" description="Helical" evidence="11">
    <location>
        <begin position="237"/>
        <end position="260"/>
    </location>
</feature>
<feature type="transmembrane region" description="Helical" evidence="11">
    <location>
        <begin position="60"/>
        <end position="83"/>
    </location>
</feature>
<evidence type="ECO:0000256" key="10">
    <source>
        <dbReference type="ARBA" id="ARBA00023136"/>
    </source>
</evidence>
<dbReference type="OMA" id="FTTLTLY"/>
<dbReference type="InterPro" id="IPR001991">
    <property type="entry name" value="Na-dicarboxylate_symporter"/>
</dbReference>
<keyword evidence="4" id="KW-0597">Phosphoprotein</keyword>
<keyword evidence="7" id="KW-0029">Amino-acid transport</keyword>
<dbReference type="PANTHER" id="PTHR11958:SF109">
    <property type="entry name" value="EXCITATORY AMINO ACID TRANSPORTER 3"/>
    <property type="match status" value="1"/>
</dbReference>
<dbReference type="PRINTS" id="PR00173">
    <property type="entry name" value="EDTRNSPORT"/>
</dbReference>
<feature type="transmembrane region" description="Helical" evidence="11">
    <location>
        <begin position="200"/>
        <end position="217"/>
    </location>
</feature>
<dbReference type="Pfam" id="PF00375">
    <property type="entry name" value="SDF"/>
    <property type="match status" value="1"/>
</dbReference>
<keyword evidence="15" id="KW-1185">Reference proteome</keyword>
<accession>A0A8C6VTX5</accession>
<evidence type="ECO:0000256" key="6">
    <source>
        <dbReference type="ARBA" id="ARBA00022723"/>
    </source>
</evidence>
<evidence type="ECO:0000313" key="13">
    <source>
        <dbReference type="EMBL" id="KAF7225060.1"/>
    </source>
</evidence>
<reference evidence="14" key="1">
    <citation type="submission" date="2014-08" db="EMBL/GenBank/DDBJ databases">
        <authorList>
            <person name="Senf B."/>
            <person name="Petzold A."/>
            <person name="Downie B.R."/>
            <person name="Koch P."/>
            <person name="Platzer M."/>
        </authorList>
    </citation>
    <scope>NUCLEOTIDE SEQUENCE [LARGE SCALE GENOMIC DNA]</scope>
    <source>
        <strain evidence="14">GRZ</strain>
    </source>
</reference>
<name>A0A8C6VTX5_NOTFU</name>
<dbReference type="Ensembl" id="ENSNFUT00015041350.1">
    <property type="protein sequence ID" value="ENSNFUP00015039614.1"/>
    <property type="gene ID" value="ENSNFUG00015019089.1"/>
</dbReference>
<dbReference type="Proteomes" id="UP000822369">
    <property type="component" value="Chromosome 4"/>
</dbReference>
<keyword evidence="6" id="KW-0479">Metal-binding</keyword>
<evidence type="ECO:0000256" key="1">
    <source>
        <dbReference type="ARBA" id="ARBA00004651"/>
    </source>
</evidence>
<protein>
    <recommendedName>
        <fullName evidence="11">Amino acid transporter</fullName>
    </recommendedName>
</protein>
<evidence type="ECO:0000256" key="3">
    <source>
        <dbReference type="ARBA" id="ARBA00022475"/>
    </source>
</evidence>
<feature type="region of interest" description="Disordered" evidence="12">
    <location>
        <begin position="468"/>
        <end position="488"/>
    </location>
</feature>
<evidence type="ECO:0000256" key="2">
    <source>
        <dbReference type="ARBA" id="ARBA00022448"/>
    </source>
</evidence>
<comment type="subcellular location">
    <subcellularLocation>
        <location evidence="1">Cell membrane</location>
        <topology evidence="1">Multi-pass membrane protein</topology>
    </subcellularLocation>
    <subcellularLocation>
        <location evidence="11">Membrane</location>
        <topology evidence="11">Multi-pass membrane protein</topology>
    </subcellularLocation>
</comment>
<evidence type="ECO:0000256" key="4">
    <source>
        <dbReference type="ARBA" id="ARBA00022553"/>
    </source>
</evidence>
<dbReference type="GO" id="GO:0046872">
    <property type="term" value="F:metal ion binding"/>
    <property type="evidence" value="ECO:0007669"/>
    <property type="project" value="UniProtKB-KW"/>
</dbReference>
<dbReference type="InterPro" id="IPR036458">
    <property type="entry name" value="Na:dicarbo_symporter_sf"/>
</dbReference>
<keyword evidence="10 11" id="KW-0472">Membrane</keyword>
<evidence type="ECO:0000256" key="12">
    <source>
        <dbReference type="SAM" id="MobiDB-lite"/>
    </source>
</evidence>
<keyword evidence="5 11" id="KW-0812">Transmembrane</keyword>
<feature type="transmembrane region" description="Helical" evidence="11">
    <location>
        <begin position="21"/>
        <end position="40"/>
    </location>
</feature>
<evidence type="ECO:0000313" key="14">
    <source>
        <dbReference type="Ensembl" id="ENSNFUP00015039614.1"/>
    </source>
</evidence>
<evidence type="ECO:0000256" key="9">
    <source>
        <dbReference type="ARBA" id="ARBA00023053"/>
    </source>
</evidence>
<dbReference type="GO" id="GO:0015501">
    <property type="term" value="F:glutamate:sodium symporter activity"/>
    <property type="evidence" value="ECO:0007669"/>
    <property type="project" value="TreeGrafter"/>
</dbReference>
<evidence type="ECO:0000256" key="7">
    <source>
        <dbReference type="ARBA" id="ARBA00022970"/>
    </source>
</evidence>
<keyword evidence="3" id="KW-1003">Cell membrane</keyword>
<feature type="transmembrane region" description="Helical" evidence="11">
    <location>
        <begin position="382"/>
        <end position="402"/>
    </location>
</feature>
<keyword evidence="9" id="KW-0915">Sodium</keyword>
<proteinExistence type="inferred from homology"/>
<dbReference type="AlphaFoldDB" id="A0A8C6VTX5"/>
<evidence type="ECO:0000256" key="8">
    <source>
        <dbReference type="ARBA" id="ARBA00022989"/>
    </source>
</evidence>
<dbReference type="GO" id="GO:0005313">
    <property type="term" value="F:L-glutamate transmembrane transporter activity"/>
    <property type="evidence" value="ECO:0007669"/>
    <property type="project" value="TreeGrafter"/>
</dbReference>
<comment type="similarity">
    <text evidence="11">Belongs to the dicarboxylate/amino acid:cation symporter (DAACS) (TC 2.A.23) family.</text>
</comment>
<dbReference type="GeneTree" id="ENSGT00940000155397"/>
<evidence type="ECO:0000313" key="15">
    <source>
        <dbReference type="Proteomes" id="UP000694548"/>
    </source>
</evidence>
<organism evidence="14 15">
    <name type="scientific">Nothobranchius furzeri</name>
    <name type="common">Turquoise killifish</name>
    <dbReference type="NCBI Taxonomy" id="105023"/>
    <lineage>
        <taxon>Eukaryota</taxon>
        <taxon>Metazoa</taxon>
        <taxon>Chordata</taxon>
        <taxon>Craniata</taxon>
        <taxon>Vertebrata</taxon>
        <taxon>Euteleostomi</taxon>
        <taxon>Actinopterygii</taxon>
        <taxon>Neopterygii</taxon>
        <taxon>Teleostei</taxon>
        <taxon>Neoteleostei</taxon>
        <taxon>Acanthomorphata</taxon>
        <taxon>Ovalentaria</taxon>
        <taxon>Atherinomorphae</taxon>
        <taxon>Cyprinodontiformes</taxon>
        <taxon>Nothobranchiidae</taxon>
        <taxon>Nothobranchius</taxon>
    </lineage>
</organism>
<keyword evidence="11" id="KW-0769">Symport</keyword>
<dbReference type="Gene3D" id="1.10.3860.10">
    <property type="entry name" value="Sodium:dicarboxylate symporter"/>
    <property type="match status" value="1"/>
</dbReference>
<dbReference type="GO" id="GO:0033229">
    <property type="term" value="F:cysteine transmembrane transporter activity"/>
    <property type="evidence" value="ECO:0007669"/>
    <property type="project" value="TreeGrafter"/>
</dbReference>
<reference evidence="14" key="3">
    <citation type="submission" date="2025-05" db="UniProtKB">
        <authorList>
            <consortium name="Ensembl"/>
        </authorList>
    </citation>
    <scope>IDENTIFICATION</scope>
</reference>
<dbReference type="EMBL" id="JAAVVJ010000004">
    <property type="protein sequence ID" value="KAF7225060.1"/>
    <property type="molecule type" value="Genomic_DNA"/>
</dbReference>
<feature type="compositionally biased region" description="Low complexity" evidence="12">
    <location>
        <begin position="473"/>
        <end position="487"/>
    </location>
</feature>
<dbReference type="PANTHER" id="PTHR11958">
    <property type="entry name" value="SODIUM/DICARBOXYLATE SYMPORTER-RELATED"/>
    <property type="match status" value="1"/>
</dbReference>
<sequence length="499" mass="54021">MESTKKWTSESLRRCFLRSNLLAIVTVGAVLVGGTVGVVLKSHFTLSSVAKTYMDFPGEILTKFLLLVSSLVVTSVITEVSTARVSPSRKITSRALTYFVITTALALFSGVLFVKLLKPGVIDRPEVDNDEDEELACSTADLVMDFIRNLYPHNLVQATFQHYKTQAVLVRVEGDGVNSSLEEEAVHVRKVGRNVSGPNALGQITLAFLFGLGLRKFRNTGKQLKEIIVAVNMVIKLLVELIIVVYLPFGLVFMMARYAYEVPDEAEVVLALVKFVAVVVCGLTLHGLVLPLIYVLCVRRNPAPVIKGVSPALLKALLISRTSASTEASRCCESILSMDRRITRFMLPIGSGCCMNGKALYQIAAAVFIAQLSRVSLDWSQLITLGLTVAAVTVGVVGIPATGSVTTFLILTITGIPLEAASILPAVEWLLDRLGAFVNVLGDSIGVALVQHLSEEELKHMGAQELLPDSGEAAEQPEPDPSQQDPDVINLVIPKDHFL</sequence>
<feature type="transmembrane region" description="Helical" evidence="11">
    <location>
        <begin position="95"/>
        <end position="117"/>
    </location>
</feature>
<dbReference type="RefSeq" id="XP_015820709.3">
    <property type="nucleotide sequence ID" value="XM_015965223.3"/>
</dbReference>